<sequence>MEIVPENQDQETRPDSTQEQDKDNEELAKEIPTVTPDTENLEPGPEEGDDE</sequence>
<dbReference type="EMBL" id="WPIK01000006">
    <property type="protein sequence ID" value="MVN21543.1"/>
    <property type="molecule type" value="Genomic_DNA"/>
</dbReference>
<proteinExistence type="predicted"/>
<keyword evidence="3" id="KW-1185">Reference proteome</keyword>
<gene>
    <name evidence="2" type="ORF">GO621_08330</name>
</gene>
<dbReference type="AlphaFoldDB" id="A0A7K1SW76"/>
<feature type="compositionally biased region" description="Basic and acidic residues" evidence="1">
    <location>
        <begin position="10"/>
        <end position="29"/>
    </location>
</feature>
<evidence type="ECO:0000313" key="2">
    <source>
        <dbReference type="EMBL" id="MVN21543.1"/>
    </source>
</evidence>
<feature type="region of interest" description="Disordered" evidence="1">
    <location>
        <begin position="1"/>
        <end position="51"/>
    </location>
</feature>
<evidence type="ECO:0000313" key="3">
    <source>
        <dbReference type="Proteomes" id="UP000462014"/>
    </source>
</evidence>
<organism evidence="2 3">
    <name type="scientific">Mucilaginibacter arboris</name>
    <dbReference type="NCBI Taxonomy" id="2682090"/>
    <lineage>
        <taxon>Bacteria</taxon>
        <taxon>Pseudomonadati</taxon>
        <taxon>Bacteroidota</taxon>
        <taxon>Sphingobacteriia</taxon>
        <taxon>Sphingobacteriales</taxon>
        <taxon>Sphingobacteriaceae</taxon>
        <taxon>Mucilaginibacter</taxon>
    </lineage>
</organism>
<dbReference type="RefSeq" id="WP_157565945.1">
    <property type="nucleotide sequence ID" value="NZ_WPIK01000006.1"/>
</dbReference>
<dbReference type="Proteomes" id="UP000462014">
    <property type="component" value="Unassembled WGS sequence"/>
</dbReference>
<accession>A0A7K1SW76</accession>
<reference evidence="2 3" key="1">
    <citation type="submission" date="2019-12" db="EMBL/GenBank/DDBJ databases">
        <title>Mucilaginibacter sp. HMF7410 genome sequencing and assembly.</title>
        <authorList>
            <person name="Kang H."/>
            <person name="Cha I."/>
            <person name="Kim H."/>
            <person name="Joh K."/>
        </authorList>
    </citation>
    <scope>NUCLEOTIDE SEQUENCE [LARGE SCALE GENOMIC DNA]</scope>
    <source>
        <strain evidence="2 3">HMF7410</strain>
    </source>
</reference>
<comment type="caution">
    <text evidence="2">The sequence shown here is derived from an EMBL/GenBank/DDBJ whole genome shotgun (WGS) entry which is preliminary data.</text>
</comment>
<evidence type="ECO:0000256" key="1">
    <source>
        <dbReference type="SAM" id="MobiDB-lite"/>
    </source>
</evidence>
<name>A0A7K1SW76_9SPHI</name>
<protein>
    <submittedName>
        <fullName evidence="2">Uncharacterized protein</fullName>
    </submittedName>
</protein>